<organism evidence="3 4">
    <name type="scientific">Brachionus calyciflorus</name>
    <dbReference type="NCBI Taxonomy" id="104777"/>
    <lineage>
        <taxon>Eukaryota</taxon>
        <taxon>Metazoa</taxon>
        <taxon>Spiralia</taxon>
        <taxon>Gnathifera</taxon>
        <taxon>Rotifera</taxon>
        <taxon>Eurotatoria</taxon>
        <taxon>Monogononta</taxon>
        <taxon>Pseudotrocha</taxon>
        <taxon>Ploima</taxon>
        <taxon>Brachionidae</taxon>
        <taxon>Brachionus</taxon>
    </lineage>
</organism>
<dbReference type="OrthoDB" id="16717at2759"/>
<dbReference type="AlphaFoldDB" id="A0A814C9N4"/>
<dbReference type="PROSITE" id="PS50082">
    <property type="entry name" value="WD_REPEATS_2"/>
    <property type="match status" value="6"/>
</dbReference>
<dbReference type="InterPro" id="IPR036322">
    <property type="entry name" value="WD40_repeat_dom_sf"/>
</dbReference>
<feature type="compositionally biased region" description="Basic and acidic residues" evidence="2">
    <location>
        <begin position="612"/>
        <end position="626"/>
    </location>
</feature>
<proteinExistence type="predicted"/>
<evidence type="ECO:0000256" key="2">
    <source>
        <dbReference type="SAM" id="MobiDB-lite"/>
    </source>
</evidence>
<feature type="region of interest" description="Disordered" evidence="2">
    <location>
        <begin position="606"/>
        <end position="699"/>
    </location>
</feature>
<dbReference type="InterPro" id="IPR045245">
    <property type="entry name" value="Pfs2-like"/>
</dbReference>
<feature type="compositionally biased region" description="Acidic residues" evidence="2">
    <location>
        <begin position="627"/>
        <end position="642"/>
    </location>
</feature>
<dbReference type="PROSITE" id="PS50294">
    <property type="entry name" value="WD_REPEATS_REGION"/>
    <property type="match status" value="3"/>
</dbReference>
<keyword evidence="1" id="KW-0853">WD repeat</keyword>
<name>A0A814C9N4_9BILA</name>
<feature type="repeat" description="WD" evidence="1">
    <location>
        <begin position="172"/>
        <end position="204"/>
    </location>
</feature>
<dbReference type="CDD" id="cd00200">
    <property type="entry name" value="WD40"/>
    <property type="match status" value="1"/>
</dbReference>
<dbReference type="GO" id="GO:0005847">
    <property type="term" value="C:mRNA cleavage and polyadenylation specificity factor complex"/>
    <property type="evidence" value="ECO:0007669"/>
    <property type="project" value="TreeGrafter"/>
</dbReference>
<dbReference type="Pfam" id="PF00400">
    <property type="entry name" value="WD40"/>
    <property type="match status" value="7"/>
</dbReference>
<feature type="repeat" description="WD" evidence="1">
    <location>
        <begin position="255"/>
        <end position="281"/>
    </location>
</feature>
<dbReference type="GO" id="GO:0031124">
    <property type="term" value="P:mRNA 3'-end processing"/>
    <property type="evidence" value="ECO:0007669"/>
    <property type="project" value="InterPro"/>
</dbReference>
<evidence type="ECO:0000313" key="4">
    <source>
        <dbReference type="Proteomes" id="UP000663879"/>
    </source>
</evidence>
<dbReference type="Gene3D" id="2.130.10.10">
    <property type="entry name" value="YVTN repeat-like/Quinoprotein amine dehydrogenase"/>
    <property type="match status" value="2"/>
</dbReference>
<gene>
    <name evidence="3" type="ORF">OXX778_LOCUS13227</name>
</gene>
<sequence>MQVGYRPQIRMPMMPPQMMMPPPGMPPPLNLPPPPIGMQMNDPAQLNQMMLNPADIGFDGKMLRKTVARKTVDHNPSVVKYLEDRIWKKDYKDDRTLQSDALYTQLLTLPHHMLDNPVNCVMTKFIRAALNKDPRPVFCVCWTPDGRRLITGASRGEFTLWNGLTFNFETILQAHNSSVRSMIWSHNEQWMLTGDDMGYVKYWQANMNNVKMFQGHLEAIRGLSFSPTDQKFTTCSDDRTVRIFDFVTCREESVLQGHGSDVKCVDWHPQKAVVISGSKDSQQPIILWDVKSSKKITTIHAHKNTCTDLKWNQFNGNWLASSSRDHLCKLFDIRNLKEEVQSFRGHKKDACTVAWHPVYEKVFASGGADGSIFFWLCGAEKEIGNMEDAHDGMIWDLSWHPLGHMLVSGSNDRSTRFWTRNRPGDTFIDKVDDTITPKVDRVTGTIFRNNELPEIEKQKDGTILLPGLGLEPGMLELLNEDYKDDSPSTPNANLFSPGVKQNQPQSQRTVPFFDLDEEERRKKAPYSKPIPREFEKAWQSNKPVPQSSNSNQPVSLMAQPLMSAPLLMQSGNKPMSLLDLNLEPVQNSNFNANNSNNNNHKRKLSQEYENDHDDRNWKNKNRYNDRDYDDEDDDYNGGDDDYDNYRGNNRSGHYSYNNNNNNYNDSNDESDYYDDRHKNYSRGRHSGRNGGYSNNRNRN</sequence>
<feature type="repeat" description="WD" evidence="1">
    <location>
        <begin position="387"/>
        <end position="418"/>
    </location>
</feature>
<feature type="compositionally biased region" description="Low complexity" evidence="2">
    <location>
        <begin position="645"/>
        <end position="665"/>
    </location>
</feature>
<dbReference type="SMART" id="SM00320">
    <property type="entry name" value="WD40"/>
    <property type="match status" value="7"/>
</dbReference>
<feature type="repeat" description="WD" evidence="1">
    <location>
        <begin position="213"/>
        <end position="245"/>
    </location>
</feature>
<feature type="repeat" description="WD" evidence="1">
    <location>
        <begin position="130"/>
        <end position="162"/>
    </location>
</feature>
<dbReference type="PANTHER" id="PTHR22836">
    <property type="entry name" value="WD40 REPEAT PROTEIN"/>
    <property type="match status" value="1"/>
</dbReference>
<feature type="compositionally biased region" description="Polar residues" evidence="2">
    <location>
        <begin position="538"/>
        <end position="553"/>
    </location>
</feature>
<feature type="repeat" description="WD" evidence="1">
    <location>
        <begin position="343"/>
        <end position="375"/>
    </location>
</feature>
<evidence type="ECO:0000313" key="3">
    <source>
        <dbReference type="EMBL" id="CAF0937191.1"/>
    </source>
</evidence>
<dbReference type="PANTHER" id="PTHR22836:SF0">
    <property type="entry name" value="PRE-MRNA 3' END PROCESSING PROTEIN WDR33"/>
    <property type="match status" value="1"/>
</dbReference>
<keyword evidence="4" id="KW-1185">Reference proteome</keyword>
<protein>
    <recommendedName>
        <fullName evidence="5">WDR33</fullName>
    </recommendedName>
</protein>
<comment type="caution">
    <text evidence="3">The sequence shown here is derived from an EMBL/GenBank/DDBJ whole genome shotgun (WGS) entry which is preliminary data.</text>
</comment>
<evidence type="ECO:0000256" key="1">
    <source>
        <dbReference type="PROSITE-ProRule" id="PRU00221"/>
    </source>
</evidence>
<dbReference type="EMBL" id="CAJNOC010002503">
    <property type="protein sequence ID" value="CAF0937191.1"/>
    <property type="molecule type" value="Genomic_DNA"/>
</dbReference>
<feature type="region of interest" description="Disordered" evidence="2">
    <location>
        <begin position="483"/>
        <end position="553"/>
    </location>
</feature>
<accession>A0A814C9N4</accession>
<dbReference type="Proteomes" id="UP000663879">
    <property type="component" value="Unassembled WGS sequence"/>
</dbReference>
<reference evidence="3" key="1">
    <citation type="submission" date="2021-02" db="EMBL/GenBank/DDBJ databases">
        <authorList>
            <person name="Nowell W R."/>
        </authorList>
    </citation>
    <scope>NUCLEOTIDE SEQUENCE</scope>
    <source>
        <strain evidence="3">Ploen Becks lab</strain>
    </source>
</reference>
<evidence type="ECO:0008006" key="5">
    <source>
        <dbReference type="Google" id="ProtNLM"/>
    </source>
</evidence>
<dbReference type="FunFam" id="2.130.10.10:FF:000085">
    <property type="entry name" value="WD repeat domain 33"/>
    <property type="match status" value="1"/>
</dbReference>
<dbReference type="InterPro" id="IPR001680">
    <property type="entry name" value="WD40_rpt"/>
</dbReference>
<feature type="compositionally biased region" description="Polar residues" evidence="2">
    <location>
        <begin position="487"/>
        <end position="509"/>
    </location>
</feature>
<dbReference type="InterPro" id="IPR015943">
    <property type="entry name" value="WD40/YVTN_repeat-like_dom_sf"/>
</dbReference>
<dbReference type="SUPFAM" id="SSF50978">
    <property type="entry name" value="WD40 repeat-like"/>
    <property type="match status" value="1"/>
</dbReference>